<dbReference type="PROSITE" id="PS50109">
    <property type="entry name" value="HIS_KIN"/>
    <property type="match status" value="1"/>
</dbReference>
<dbReference type="GO" id="GO:0005524">
    <property type="term" value="F:ATP binding"/>
    <property type="evidence" value="ECO:0007669"/>
    <property type="project" value="UniProtKB-KW"/>
</dbReference>
<protein>
    <recommendedName>
        <fullName evidence="2">histidine kinase</fullName>
        <ecNumber evidence="2">2.7.13.3</ecNumber>
    </recommendedName>
</protein>
<evidence type="ECO:0000256" key="2">
    <source>
        <dbReference type="ARBA" id="ARBA00012438"/>
    </source>
</evidence>
<keyword evidence="7" id="KW-0547">Nucleotide-binding</keyword>
<dbReference type="InterPro" id="IPR004358">
    <property type="entry name" value="Sig_transdc_His_kin-like_C"/>
</dbReference>
<dbReference type="PRINTS" id="PR00344">
    <property type="entry name" value="BCTRLSENSOR"/>
</dbReference>
<dbReference type="InterPro" id="IPR018490">
    <property type="entry name" value="cNMP-bd_dom_sf"/>
</dbReference>
<keyword evidence="7" id="KW-0067">ATP-binding</keyword>
<evidence type="ECO:0000313" key="7">
    <source>
        <dbReference type="EMBL" id="GAA0637330.1"/>
    </source>
</evidence>
<evidence type="ECO:0000256" key="3">
    <source>
        <dbReference type="ARBA" id="ARBA00022777"/>
    </source>
</evidence>
<reference evidence="7 8" key="1">
    <citation type="journal article" date="2019" name="Int. J. Syst. Evol. Microbiol.">
        <title>The Global Catalogue of Microorganisms (GCM) 10K type strain sequencing project: providing services to taxonomists for standard genome sequencing and annotation.</title>
        <authorList>
            <consortium name="The Broad Institute Genomics Platform"/>
            <consortium name="The Broad Institute Genome Sequencing Center for Infectious Disease"/>
            <person name="Wu L."/>
            <person name="Ma J."/>
        </authorList>
    </citation>
    <scope>NUCLEOTIDE SEQUENCE [LARGE SCALE GENOMIC DNA]</scope>
    <source>
        <strain evidence="7 8">JCM 10671</strain>
    </source>
</reference>
<name>A0ABN1HBX9_9ACTN</name>
<dbReference type="InterPro" id="IPR014710">
    <property type="entry name" value="RmlC-like_jellyroll"/>
</dbReference>
<dbReference type="PROSITE" id="PS50042">
    <property type="entry name" value="CNMP_BINDING_3"/>
    <property type="match status" value="1"/>
</dbReference>
<dbReference type="InterPro" id="IPR003594">
    <property type="entry name" value="HATPase_dom"/>
</dbReference>
<dbReference type="SMART" id="SM00100">
    <property type="entry name" value="cNMP"/>
    <property type="match status" value="1"/>
</dbReference>
<dbReference type="RefSeq" id="WP_344609466.1">
    <property type="nucleotide sequence ID" value="NZ_BAAAHE010000052.1"/>
</dbReference>
<comment type="catalytic activity">
    <reaction evidence="1">
        <text>ATP + protein L-histidine = ADP + protein N-phospho-L-histidine.</text>
        <dbReference type="EC" id="2.7.13.3"/>
    </reaction>
</comment>
<evidence type="ECO:0000259" key="6">
    <source>
        <dbReference type="PROSITE" id="PS50109"/>
    </source>
</evidence>
<dbReference type="EMBL" id="BAAAHE010000052">
    <property type="protein sequence ID" value="GAA0637330.1"/>
    <property type="molecule type" value="Genomic_DNA"/>
</dbReference>
<keyword evidence="4" id="KW-0902">Two-component regulatory system</keyword>
<dbReference type="Pfam" id="PF02518">
    <property type="entry name" value="HATPase_c"/>
    <property type="match status" value="1"/>
</dbReference>
<dbReference type="InterPro" id="IPR000595">
    <property type="entry name" value="cNMP-bd_dom"/>
</dbReference>
<accession>A0ABN1HBX9</accession>
<dbReference type="PANTHER" id="PTHR43065:SF48">
    <property type="entry name" value="HISTIDINE KINASE"/>
    <property type="match status" value="1"/>
</dbReference>
<evidence type="ECO:0000256" key="4">
    <source>
        <dbReference type="ARBA" id="ARBA00023012"/>
    </source>
</evidence>
<dbReference type="SUPFAM" id="SSF51206">
    <property type="entry name" value="cAMP-binding domain-like"/>
    <property type="match status" value="1"/>
</dbReference>
<dbReference type="SMART" id="SM00387">
    <property type="entry name" value="HATPase_c"/>
    <property type="match status" value="1"/>
</dbReference>
<dbReference type="InterPro" id="IPR005467">
    <property type="entry name" value="His_kinase_dom"/>
</dbReference>
<gene>
    <name evidence="7" type="ORF">GCM10009547_47170</name>
</gene>
<keyword evidence="8" id="KW-1185">Reference proteome</keyword>
<keyword evidence="3" id="KW-0418">Kinase</keyword>
<dbReference type="SUPFAM" id="SSF55874">
    <property type="entry name" value="ATPase domain of HSP90 chaperone/DNA topoisomerase II/histidine kinase"/>
    <property type="match status" value="1"/>
</dbReference>
<organism evidence="7 8">
    <name type="scientific">Sporichthya brevicatena</name>
    <dbReference type="NCBI Taxonomy" id="171442"/>
    <lineage>
        <taxon>Bacteria</taxon>
        <taxon>Bacillati</taxon>
        <taxon>Actinomycetota</taxon>
        <taxon>Actinomycetes</taxon>
        <taxon>Sporichthyales</taxon>
        <taxon>Sporichthyaceae</taxon>
        <taxon>Sporichthya</taxon>
    </lineage>
</organism>
<dbReference type="PANTHER" id="PTHR43065">
    <property type="entry name" value="SENSOR HISTIDINE KINASE"/>
    <property type="match status" value="1"/>
</dbReference>
<comment type="caution">
    <text evidence="7">The sequence shown here is derived from an EMBL/GenBank/DDBJ whole genome shotgun (WGS) entry which is preliminary data.</text>
</comment>
<feature type="domain" description="Cyclic nucleotide-binding" evidence="5">
    <location>
        <begin position="22"/>
        <end position="129"/>
    </location>
</feature>
<dbReference type="Gene3D" id="1.10.287.130">
    <property type="match status" value="1"/>
</dbReference>
<evidence type="ECO:0000259" key="5">
    <source>
        <dbReference type="PROSITE" id="PS50042"/>
    </source>
</evidence>
<evidence type="ECO:0000256" key="1">
    <source>
        <dbReference type="ARBA" id="ARBA00000085"/>
    </source>
</evidence>
<sequence length="480" mass="52647">MTDIAIDTGVRLTPDQVGGLFLFEHLTDEQLAWVTERAWVAEAPAGETLLREGDPAEVFLLLLEGEIRLCQRVGRDEVEVNRSSTVGAYAGAMRAFVRDETAQRYTVSVHVVQDARVLVMRAATLVELMQTWFPMALHLLDGMFIGMRNSQERVGRREQLLALGALSAGLTHELNNPAAAAVRATAGLRERVGTMRHKLAKLADDKIDRDVLRLLVEIQEEAVTLAAKAPDLTALEASEREDELTDWMDDRGLSSGWQLAPIFAAAGTSDACLARIESGVPPEMLEPALHWLASALETETLLSEITDSVTRISTLVGAAKQYSHMDRTPYERVDIHLGLKSTLMLMAGKAEGVQIVKELDRDLPPVPVYPAEVNQVWTNLIDNALQAMNGEGTLTVRSSRDNDFVKVEICDTGPGVPPELQLKIFQPFFTTKPVGQGSGLGLDISYRIVVERHGGDLTVSSVPGDTRFIVRLPLTERATQ</sequence>
<dbReference type="EC" id="2.7.13.3" evidence="2"/>
<dbReference type="Proteomes" id="UP001500957">
    <property type="component" value="Unassembled WGS sequence"/>
</dbReference>
<proteinExistence type="predicted"/>
<keyword evidence="3" id="KW-0808">Transferase</keyword>
<dbReference type="Pfam" id="PF00027">
    <property type="entry name" value="cNMP_binding"/>
    <property type="match status" value="1"/>
</dbReference>
<feature type="domain" description="Histidine kinase" evidence="6">
    <location>
        <begin position="297"/>
        <end position="476"/>
    </location>
</feature>
<evidence type="ECO:0000313" key="8">
    <source>
        <dbReference type="Proteomes" id="UP001500957"/>
    </source>
</evidence>
<dbReference type="InterPro" id="IPR036890">
    <property type="entry name" value="HATPase_C_sf"/>
</dbReference>
<dbReference type="Gene3D" id="2.60.120.10">
    <property type="entry name" value="Jelly Rolls"/>
    <property type="match status" value="1"/>
</dbReference>
<dbReference type="Gene3D" id="3.30.565.10">
    <property type="entry name" value="Histidine kinase-like ATPase, C-terminal domain"/>
    <property type="match status" value="1"/>
</dbReference>
<dbReference type="CDD" id="cd00038">
    <property type="entry name" value="CAP_ED"/>
    <property type="match status" value="1"/>
</dbReference>